<evidence type="ECO:0000256" key="1">
    <source>
        <dbReference type="SAM" id="MobiDB-lite"/>
    </source>
</evidence>
<evidence type="ECO:0000313" key="2">
    <source>
        <dbReference type="Proteomes" id="UP000887574"/>
    </source>
</evidence>
<name>A0A915EC97_9BILA</name>
<sequence>MSALQDILDKMYVDPELLEQLGEEQKQILFIKMREEQLRRWRDNEARVEQEQKNGSGQLPKKNRRGIKWLTGKDGEVWTWVMGDHPADMTIEQIIDKEAQEQARKIAEKEVLLESFSMDVPFLMQTWMNSS</sequence>
<dbReference type="AlphaFoldDB" id="A0A915EC97"/>
<dbReference type="WBParaSite" id="jg4811">
    <property type="protein sequence ID" value="jg4811"/>
    <property type="gene ID" value="jg4811"/>
</dbReference>
<keyword evidence="2" id="KW-1185">Reference proteome</keyword>
<dbReference type="PANTHER" id="PTHR14388:SF17">
    <property type="entry name" value="SH2 DOMAIN-CONTAINING PROTEIN"/>
    <property type="match status" value="1"/>
</dbReference>
<dbReference type="GO" id="GO:0005737">
    <property type="term" value="C:cytoplasm"/>
    <property type="evidence" value="ECO:0007669"/>
    <property type="project" value="TreeGrafter"/>
</dbReference>
<organism evidence="2 3">
    <name type="scientific">Ditylenchus dipsaci</name>
    <dbReference type="NCBI Taxonomy" id="166011"/>
    <lineage>
        <taxon>Eukaryota</taxon>
        <taxon>Metazoa</taxon>
        <taxon>Ecdysozoa</taxon>
        <taxon>Nematoda</taxon>
        <taxon>Chromadorea</taxon>
        <taxon>Rhabditida</taxon>
        <taxon>Tylenchina</taxon>
        <taxon>Tylenchomorpha</taxon>
        <taxon>Sphaerularioidea</taxon>
        <taxon>Anguinidae</taxon>
        <taxon>Anguininae</taxon>
        <taxon>Ditylenchus</taxon>
    </lineage>
</organism>
<feature type="region of interest" description="Disordered" evidence="1">
    <location>
        <begin position="45"/>
        <end position="65"/>
    </location>
</feature>
<protein>
    <submittedName>
        <fullName evidence="3">SH2 domain-containing protein 4A</fullName>
    </submittedName>
</protein>
<dbReference type="Proteomes" id="UP000887574">
    <property type="component" value="Unplaced"/>
</dbReference>
<reference evidence="3" key="1">
    <citation type="submission" date="2022-11" db="UniProtKB">
        <authorList>
            <consortium name="WormBaseParasite"/>
        </authorList>
    </citation>
    <scope>IDENTIFICATION</scope>
</reference>
<dbReference type="PANTHER" id="PTHR14388">
    <property type="entry name" value="T CELL-SPECIFIC ADAPTER PROTEIN TSAD"/>
    <property type="match status" value="1"/>
</dbReference>
<proteinExistence type="predicted"/>
<accession>A0A915EC97</accession>
<evidence type="ECO:0000313" key="3">
    <source>
        <dbReference type="WBParaSite" id="jg4811"/>
    </source>
</evidence>